<feature type="transmembrane region" description="Helical" evidence="1">
    <location>
        <begin position="12"/>
        <end position="30"/>
    </location>
</feature>
<name>A0A0F9VQV3_9ZZZZ</name>
<evidence type="ECO:0000313" key="2">
    <source>
        <dbReference type="EMBL" id="KKN68178.1"/>
    </source>
</evidence>
<gene>
    <name evidence="2" type="ORF">LCGC14_0454030</name>
</gene>
<proteinExistence type="predicted"/>
<keyword evidence="1" id="KW-0812">Transmembrane</keyword>
<reference evidence="2" key="1">
    <citation type="journal article" date="2015" name="Nature">
        <title>Complex archaea that bridge the gap between prokaryotes and eukaryotes.</title>
        <authorList>
            <person name="Spang A."/>
            <person name="Saw J.H."/>
            <person name="Jorgensen S.L."/>
            <person name="Zaremba-Niedzwiedzka K."/>
            <person name="Martijn J."/>
            <person name="Lind A.E."/>
            <person name="van Eijk R."/>
            <person name="Schleper C."/>
            <person name="Guy L."/>
            <person name="Ettema T.J."/>
        </authorList>
    </citation>
    <scope>NUCLEOTIDE SEQUENCE</scope>
</reference>
<accession>A0A0F9VQV3</accession>
<keyword evidence="1" id="KW-0472">Membrane</keyword>
<evidence type="ECO:0000256" key="1">
    <source>
        <dbReference type="SAM" id="Phobius"/>
    </source>
</evidence>
<organism evidence="2">
    <name type="scientific">marine sediment metagenome</name>
    <dbReference type="NCBI Taxonomy" id="412755"/>
    <lineage>
        <taxon>unclassified sequences</taxon>
        <taxon>metagenomes</taxon>
        <taxon>ecological metagenomes</taxon>
    </lineage>
</organism>
<sequence>MKRIRFPKKQISLFVLGVILVGFSFVSYQLDQQEIQIEYTKPYIDRSPAFAIKIDVSVDSDSDIDATANIGDDGATSYLDAQTVNAVDQVITEGQGTGYVAGVDNENDIDNDASDVDGVTDIGTQGTFSNAQGTNADTVYMNIQEGNGAGYSAPVDTNELHDAITDTDSGTNPDLGTYDVDSDMLADDGTMNTLTEENTGGGGGDDALYPTSFDSTLTEWTESGCSGSAYTCIDAQGDGESLTGTSGGGGGTEHANFGFSGASGNPVTYVNITIYHTTGENTNIEVTNSTTTVSFNFGSGSGWETLTVDSDGGSAITTLPTQAEINGATIEVIGKSQGGAGAISLDALYIGYDWGGGGDNYEFDREFQFQSIGTLDGSVERLDINTGTMGTEDLIVQIWEASSWTTVVTLVDANDGVWINTSITTWLDSATEYFRFLGGTEISDTTSNTWEIDMVLIHIEKTEVLDYELNFEYQWTTADATQTNEEVSIWVGTRSDAENIVVDYWSGSWTNIGTINAVSTHFNFTATGLTTTYTLRFTGSTESGDSTQTNWDIDLITLHTWTDVVNDYELSWEHQATSLPAYSTDNAYYMTILGYYSATASETVGVEMWNTSSSAWIIVSGFSMTITEQWYNVSIDCGTIGICSTTMTWQFFDDDRSLDSDVDTLNIDYAGIYIYSLSMTLTETTGDIPIIPDSTDYAMTENPFNMVIDAGENFDIQIRGTDTTGTPIASNYVWYDSDNNPAGYTQLTTSWTTLYSNQDLSTTALQFWLWSNIAPPLVVQTLDFTLEVRIIIYVP</sequence>
<dbReference type="AlphaFoldDB" id="A0A0F9VQV3"/>
<dbReference type="EMBL" id="LAZR01000456">
    <property type="protein sequence ID" value="KKN68178.1"/>
    <property type="molecule type" value="Genomic_DNA"/>
</dbReference>
<comment type="caution">
    <text evidence="2">The sequence shown here is derived from an EMBL/GenBank/DDBJ whole genome shotgun (WGS) entry which is preliminary data.</text>
</comment>
<keyword evidence="1" id="KW-1133">Transmembrane helix</keyword>
<protein>
    <submittedName>
        <fullName evidence="2">Uncharacterized protein</fullName>
    </submittedName>
</protein>